<keyword evidence="2" id="KW-1133">Transmembrane helix</keyword>
<evidence type="ECO:0000313" key="4">
    <source>
        <dbReference type="Proteomes" id="UP000324222"/>
    </source>
</evidence>
<organism evidence="3 4">
    <name type="scientific">Portunus trituberculatus</name>
    <name type="common">Swimming crab</name>
    <name type="synonym">Neptunus trituberculatus</name>
    <dbReference type="NCBI Taxonomy" id="210409"/>
    <lineage>
        <taxon>Eukaryota</taxon>
        <taxon>Metazoa</taxon>
        <taxon>Ecdysozoa</taxon>
        <taxon>Arthropoda</taxon>
        <taxon>Crustacea</taxon>
        <taxon>Multicrustacea</taxon>
        <taxon>Malacostraca</taxon>
        <taxon>Eumalacostraca</taxon>
        <taxon>Eucarida</taxon>
        <taxon>Decapoda</taxon>
        <taxon>Pleocyemata</taxon>
        <taxon>Brachyura</taxon>
        <taxon>Eubrachyura</taxon>
        <taxon>Portunoidea</taxon>
        <taxon>Portunidae</taxon>
        <taxon>Portuninae</taxon>
        <taxon>Portunus</taxon>
    </lineage>
</organism>
<dbReference type="AlphaFoldDB" id="A0A5B7DHR2"/>
<gene>
    <name evidence="3" type="ORF">E2C01_013591</name>
</gene>
<accession>A0A5B7DHR2</accession>
<reference evidence="3 4" key="1">
    <citation type="submission" date="2019-05" db="EMBL/GenBank/DDBJ databases">
        <title>Another draft genome of Portunus trituberculatus and its Hox gene families provides insights of decapod evolution.</title>
        <authorList>
            <person name="Jeong J.-H."/>
            <person name="Song I."/>
            <person name="Kim S."/>
            <person name="Choi T."/>
            <person name="Kim D."/>
            <person name="Ryu S."/>
            <person name="Kim W."/>
        </authorList>
    </citation>
    <scope>NUCLEOTIDE SEQUENCE [LARGE SCALE GENOMIC DNA]</scope>
    <source>
        <tissue evidence="3">Muscle</tissue>
    </source>
</reference>
<feature type="region of interest" description="Disordered" evidence="1">
    <location>
        <begin position="83"/>
        <end position="103"/>
    </location>
</feature>
<keyword evidence="4" id="KW-1185">Reference proteome</keyword>
<name>A0A5B7DHR2_PORTR</name>
<evidence type="ECO:0000313" key="3">
    <source>
        <dbReference type="EMBL" id="MPC20639.1"/>
    </source>
</evidence>
<keyword evidence="2" id="KW-0812">Transmembrane</keyword>
<evidence type="ECO:0000256" key="2">
    <source>
        <dbReference type="SAM" id="Phobius"/>
    </source>
</evidence>
<comment type="caution">
    <text evidence="3">The sequence shown here is derived from an EMBL/GenBank/DDBJ whole genome shotgun (WGS) entry which is preliminary data.</text>
</comment>
<protein>
    <submittedName>
        <fullName evidence="3">Uncharacterized protein</fullName>
    </submittedName>
</protein>
<dbReference type="EMBL" id="VSRR010000894">
    <property type="protein sequence ID" value="MPC20639.1"/>
    <property type="molecule type" value="Genomic_DNA"/>
</dbReference>
<feature type="compositionally biased region" description="Polar residues" evidence="1">
    <location>
        <begin position="92"/>
        <end position="103"/>
    </location>
</feature>
<keyword evidence="2" id="KW-0472">Membrane</keyword>
<dbReference type="Proteomes" id="UP000324222">
    <property type="component" value="Unassembled WGS sequence"/>
</dbReference>
<feature type="transmembrane region" description="Helical" evidence="2">
    <location>
        <begin position="51"/>
        <end position="73"/>
    </location>
</feature>
<evidence type="ECO:0000256" key="1">
    <source>
        <dbReference type="SAM" id="MobiDB-lite"/>
    </source>
</evidence>
<sequence length="103" mass="11607">MLRAWSIASYEYTRDLRYILVSGDAAANKLWREWFEEVKVVEEENARTRTYTIIGVACGTSAVVVAILACVLYRICSGRSSFAPYQSRRRPSNTSGMRTASTT</sequence>
<proteinExistence type="predicted"/>